<keyword evidence="7" id="KW-0256">Endoplasmic reticulum</keyword>
<feature type="transmembrane region" description="Helical" evidence="11">
    <location>
        <begin position="136"/>
        <end position="169"/>
    </location>
</feature>
<feature type="transmembrane region" description="Helical" evidence="11">
    <location>
        <begin position="374"/>
        <end position="392"/>
    </location>
</feature>
<sequence>MTADAPPDKTDVAADTLPEKSTDAPPEAAPDQPVTASADDRDGAARTRWRARLRSAGRAAAPALLAYLAVRAVGLIILFISARRTGTDLSWLLTGRFDANWYQQIADRGYDPALQPAPDGGFRPTNLAFFPLYPALIAALTAISPLSSAVAGLLVSWLSALAAAAAMYAIGAHLRSRATGVLLAALWGVVPHAVVQSMAYSEQLFTALAAWTLYAVLRRQWLPAGALCLLTGLARPTANAVIAAVGLAALVAIVRRRDGWRPWVAAALAPLGYLGYLAWLAQHLGRPDAYFHLQREAWHITFDGGADTLRVMGEVLTGDSPLSFYMVTLVIVVAIALMLLLVLHRYPLPLVAYSLASVVFVFGAAGSYYGKGRYLMPVFTLLLPAAVGLAGARRRTQVVVLILLALVSGWYGAYLTLVWHRSP</sequence>
<evidence type="ECO:0000256" key="8">
    <source>
        <dbReference type="ARBA" id="ARBA00022989"/>
    </source>
</evidence>
<evidence type="ECO:0000256" key="11">
    <source>
        <dbReference type="SAM" id="Phobius"/>
    </source>
</evidence>
<dbReference type="EMBL" id="FNPH01000012">
    <property type="protein sequence ID" value="SDZ37937.1"/>
    <property type="molecule type" value="Genomic_DNA"/>
</dbReference>
<keyword evidence="8 11" id="KW-1133">Transmembrane helix</keyword>
<evidence type="ECO:0000256" key="4">
    <source>
        <dbReference type="ARBA" id="ARBA00022676"/>
    </source>
</evidence>
<evidence type="ECO:0008006" key="14">
    <source>
        <dbReference type="Google" id="ProtNLM"/>
    </source>
</evidence>
<proteinExistence type="predicted"/>
<dbReference type="AlphaFoldDB" id="A0A1H3SJL9"/>
<feature type="transmembrane region" description="Helical" evidence="11">
    <location>
        <begin position="350"/>
        <end position="368"/>
    </location>
</feature>
<comment type="pathway">
    <text evidence="2">Glycolipid biosynthesis; glycosylphosphatidylinositol-anchor biosynthesis.</text>
</comment>
<evidence type="ECO:0000256" key="5">
    <source>
        <dbReference type="ARBA" id="ARBA00022679"/>
    </source>
</evidence>
<dbReference type="PANTHER" id="PTHR12468:SF2">
    <property type="entry name" value="GPI MANNOSYLTRANSFERASE 2"/>
    <property type="match status" value="1"/>
</dbReference>
<keyword evidence="6 11" id="KW-0812">Transmembrane</keyword>
<dbReference type="STRING" id="405436.SAMN05444365_11217"/>
<evidence type="ECO:0000256" key="10">
    <source>
        <dbReference type="SAM" id="MobiDB-lite"/>
    </source>
</evidence>
<feature type="transmembrane region" description="Helical" evidence="11">
    <location>
        <begin position="221"/>
        <end position="251"/>
    </location>
</feature>
<dbReference type="PANTHER" id="PTHR12468">
    <property type="entry name" value="GPI MANNOSYLTRANSFERASE 2"/>
    <property type="match status" value="1"/>
</dbReference>
<dbReference type="Proteomes" id="UP000242415">
    <property type="component" value="Unassembled WGS sequence"/>
</dbReference>
<keyword evidence="4" id="KW-0328">Glycosyltransferase</keyword>
<reference evidence="13" key="1">
    <citation type="submission" date="2016-10" db="EMBL/GenBank/DDBJ databases">
        <authorList>
            <person name="Varghese N."/>
            <person name="Submissions S."/>
        </authorList>
    </citation>
    <scope>NUCLEOTIDE SEQUENCE [LARGE SCALE GENOMIC DNA]</scope>
    <source>
        <strain evidence="13">DSM 45245</strain>
    </source>
</reference>
<dbReference type="GO" id="GO:0004376">
    <property type="term" value="F:GPI mannosyltransferase activity"/>
    <property type="evidence" value="ECO:0007669"/>
    <property type="project" value="InterPro"/>
</dbReference>
<evidence type="ECO:0000256" key="2">
    <source>
        <dbReference type="ARBA" id="ARBA00004687"/>
    </source>
</evidence>
<keyword evidence="3" id="KW-0337">GPI-anchor biosynthesis</keyword>
<evidence type="ECO:0000313" key="13">
    <source>
        <dbReference type="Proteomes" id="UP000242415"/>
    </source>
</evidence>
<feature type="transmembrane region" description="Helical" evidence="11">
    <location>
        <begin position="263"/>
        <end position="281"/>
    </location>
</feature>
<feature type="compositionally biased region" description="Basic and acidic residues" evidence="10">
    <location>
        <begin position="1"/>
        <end position="22"/>
    </location>
</feature>
<evidence type="ECO:0000256" key="3">
    <source>
        <dbReference type="ARBA" id="ARBA00022502"/>
    </source>
</evidence>
<dbReference type="GO" id="GO:0006506">
    <property type="term" value="P:GPI anchor biosynthetic process"/>
    <property type="evidence" value="ECO:0007669"/>
    <property type="project" value="UniProtKB-UniPathway"/>
</dbReference>
<accession>A0A1H3SJL9</accession>
<gene>
    <name evidence="12" type="ORF">SAMN05444365_11217</name>
</gene>
<feature type="transmembrane region" description="Helical" evidence="11">
    <location>
        <begin position="322"/>
        <end position="343"/>
    </location>
</feature>
<dbReference type="UniPathway" id="UPA00196"/>
<keyword evidence="13" id="KW-1185">Reference proteome</keyword>
<dbReference type="GO" id="GO:0000009">
    <property type="term" value="F:alpha-1,6-mannosyltransferase activity"/>
    <property type="evidence" value="ECO:0007669"/>
    <property type="project" value="InterPro"/>
</dbReference>
<feature type="transmembrane region" description="Helical" evidence="11">
    <location>
        <begin position="399"/>
        <end position="419"/>
    </location>
</feature>
<comment type="subcellular location">
    <subcellularLocation>
        <location evidence="1">Endoplasmic reticulum membrane</location>
        <topology evidence="1">Multi-pass membrane protein</topology>
    </subcellularLocation>
</comment>
<feature type="region of interest" description="Disordered" evidence="10">
    <location>
        <begin position="1"/>
        <end position="43"/>
    </location>
</feature>
<evidence type="ECO:0000256" key="6">
    <source>
        <dbReference type="ARBA" id="ARBA00022692"/>
    </source>
</evidence>
<feature type="transmembrane region" description="Helical" evidence="11">
    <location>
        <begin position="59"/>
        <end position="82"/>
    </location>
</feature>
<keyword evidence="9 11" id="KW-0472">Membrane</keyword>
<evidence type="ECO:0000256" key="1">
    <source>
        <dbReference type="ARBA" id="ARBA00004477"/>
    </source>
</evidence>
<dbReference type="GO" id="GO:0016020">
    <property type="term" value="C:membrane"/>
    <property type="evidence" value="ECO:0007669"/>
    <property type="project" value="GOC"/>
</dbReference>
<evidence type="ECO:0000256" key="9">
    <source>
        <dbReference type="ARBA" id="ARBA00023136"/>
    </source>
</evidence>
<dbReference type="InterPro" id="IPR007315">
    <property type="entry name" value="PIG-V/Gpi18"/>
</dbReference>
<evidence type="ECO:0000256" key="7">
    <source>
        <dbReference type="ARBA" id="ARBA00022824"/>
    </source>
</evidence>
<keyword evidence="5" id="KW-0808">Transferase</keyword>
<organism evidence="12 13">
    <name type="scientific">Micromonospora pattaloongensis</name>
    <dbReference type="NCBI Taxonomy" id="405436"/>
    <lineage>
        <taxon>Bacteria</taxon>
        <taxon>Bacillati</taxon>
        <taxon>Actinomycetota</taxon>
        <taxon>Actinomycetes</taxon>
        <taxon>Micromonosporales</taxon>
        <taxon>Micromonosporaceae</taxon>
        <taxon>Micromonospora</taxon>
    </lineage>
</organism>
<name>A0A1H3SJL9_9ACTN</name>
<protein>
    <recommendedName>
        <fullName evidence="14">Dolichyl-phosphate-mannose-protein mannosyltransferase</fullName>
    </recommendedName>
</protein>
<evidence type="ECO:0000313" key="12">
    <source>
        <dbReference type="EMBL" id="SDZ37937.1"/>
    </source>
</evidence>
<feature type="transmembrane region" description="Helical" evidence="11">
    <location>
        <begin position="181"/>
        <end position="201"/>
    </location>
</feature>